<evidence type="ECO:0000313" key="3">
    <source>
        <dbReference type="Proteomes" id="UP000887013"/>
    </source>
</evidence>
<feature type="region of interest" description="Disordered" evidence="1">
    <location>
        <begin position="36"/>
        <end position="58"/>
    </location>
</feature>
<accession>A0A8X6IVJ7</accession>
<evidence type="ECO:0000313" key="2">
    <source>
        <dbReference type="EMBL" id="GFS61876.1"/>
    </source>
</evidence>
<dbReference type="AlphaFoldDB" id="A0A8X6IVJ7"/>
<proteinExistence type="predicted"/>
<keyword evidence="3" id="KW-1185">Reference proteome</keyword>
<reference evidence="2" key="1">
    <citation type="submission" date="2020-08" db="EMBL/GenBank/DDBJ databases">
        <title>Multicomponent nature underlies the extraordinary mechanical properties of spider dragline silk.</title>
        <authorList>
            <person name="Kono N."/>
            <person name="Nakamura H."/>
            <person name="Mori M."/>
            <person name="Yoshida Y."/>
            <person name="Ohtoshi R."/>
            <person name="Malay A.D."/>
            <person name="Moran D.A.P."/>
            <person name="Tomita M."/>
            <person name="Numata K."/>
            <person name="Arakawa K."/>
        </authorList>
    </citation>
    <scope>NUCLEOTIDE SEQUENCE</scope>
</reference>
<dbReference type="EMBL" id="BMAW01047618">
    <property type="protein sequence ID" value="GFS61876.1"/>
    <property type="molecule type" value="Genomic_DNA"/>
</dbReference>
<gene>
    <name evidence="2" type="ORF">NPIL_637071</name>
</gene>
<protein>
    <submittedName>
        <fullName evidence="2">Uncharacterized protein</fullName>
    </submittedName>
</protein>
<organism evidence="2 3">
    <name type="scientific">Nephila pilipes</name>
    <name type="common">Giant wood spider</name>
    <name type="synonym">Nephila maculata</name>
    <dbReference type="NCBI Taxonomy" id="299642"/>
    <lineage>
        <taxon>Eukaryota</taxon>
        <taxon>Metazoa</taxon>
        <taxon>Ecdysozoa</taxon>
        <taxon>Arthropoda</taxon>
        <taxon>Chelicerata</taxon>
        <taxon>Arachnida</taxon>
        <taxon>Araneae</taxon>
        <taxon>Araneomorphae</taxon>
        <taxon>Entelegynae</taxon>
        <taxon>Araneoidea</taxon>
        <taxon>Nephilidae</taxon>
        <taxon>Nephila</taxon>
    </lineage>
</organism>
<dbReference type="Proteomes" id="UP000887013">
    <property type="component" value="Unassembled WGS sequence"/>
</dbReference>
<name>A0A8X6IVJ7_NEPPI</name>
<comment type="caution">
    <text evidence="2">The sequence shown here is derived from an EMBL/GenBank/DDBJ whole genome shotgun (WGS) entry which is preliminary data.</text>
</comment>
<sequence>MDERGGRGCYSNGPFVHPFRSDDGGINQVGFKVKTCPRRGKKSPFSSSRKEDPLSSRLHRHATGFYDGMYEEWIKTEKGS</sequence>
<evidence type="ECO:0000256" key="1">
    <source>
        <dbReference type="SAM" id="MobiDB-lite"/>
    </source>
</evidence>